<keyword evidence="3" id="KW-1185">Reference proteome</keyword>
<proteinExistence type="predicted"/>
<evidence type="ECO:0000313" key="3">
    <source>
        <dbReference type="Proteomes" id="UP000001025"/>
    </source>
</evidence>
<evidence type="ECO:0000313" key="2">
    <source>
        <dbReference type="EMBL" id="CAD74799.1"/>
    </source>
</evidence>
<protein>
    <submittedName>
        <fullName evidence="2">Uncharacterized protein</fullName>
    </submittedName>
</protein>
<dbReference type="InParanoid" id="Q7UQA6"/>
<dbReference type="EnsemblBacteria" id="CAD74799">
    <property type="protein sequence ID" value="CAD74799"/>
    <property type="gene ID" value="RB6434"/>
</dbReference>
<dbReference type="KEGG" id="rba:RB6434"/>
<feature type="compositionally biased region" description="Polar residues" evidence="1">
    <location>
        <begin position="17"/>
        <end position="26"/>
    </location>
</feature>
<dbReference type="AlphaFoldDB" id="Q7UQA6"/>
<evidence type="ECO:0000256" key="1">
    <source>
        <dbReference type="SAM" id="MobiDB-lite"/>
    </source>
</evidence>
<organism evidence="2 3">
    <name type="scientific">Rhodopirellula baltica (strain DSM 10527 / NCIMB 13988 / SH1)</name>
    <dbReference type="NCBI Taxonomy" id="243090"/>
    <lineage>
        <taxon>Bacteria</taxon>
        <taxon>Pseudomonadati</taxon>
        <taxon>Planctomycetota</taxon>
        <taxon>Planctomycetia</taxon>
        <taxon>Pirellulales</taxon>
        <taxon>Pirellulaceae</taxon>
        <taxon>Rhodopirellula</taxon>
    </lineage>
</organism>
<dbReference type="EMBL" id="BX294144">
    <property type="protein sequence ID" value="CAD74799.1"/>
    <property type="molecule type" value="Genomic_DNA"/>
</dbReference>
<feature type="region of interest" description="Disordered" evidence="1">
    <location>
        <begin position="17"/>
        <end position="36"/>
    </location>
</feature>
<accession>Q7UQA6</accession>
<gene>
    <name evidence="2" type="ordered locus">RB6434</name>
</gene>
<reference evidence="2 3" key="1">
    <citation type="journal article" date="2003" name="Proc. Natl. Acad. Sci. U.S.A.">
        <title>Complete genome sequence of the marine planctomycete Pirellula sp. strain 1.</title>
        <authorList>
            <person name="Gloeckner F.O."/>
            <person name="Kube M."/>
            <person name="Bauer M."/>
            <person name="Teeling H."/>
            <person name="Lombardot T."/>
            <person name="Ludwig W."/>
            <person name="Gade D."/>
            <person name="Beck A."/>
            <person name="Borzym K."/>
            <person name="Heitmann K."/>
            <person name="Rabus R."/>
            <person name="Schlesner H."/>
            <person name="Amann R."/>
            <person name="Reinhardt R."/>
        </authorList>
    </citation>
    <scope>NUCLEOTIDE SEQUENCE [LARGE SCALE GENOMIC DNA]</scope>
    <source>
        <strain evidence="3">DSM 10527 / NCIMB 13988 / SH1</strain>
    </source>
</reference>
<dbReference type="Proteomes" id="UP000001025">
    <property type="component" value="Chromosome"/>
</dbReference>
<sequence>MPHASHRLCRALRLTRSSATQAQPSCVDSPDQDASSPEAGFVVIWLAA</sequence>
<dbReference type="STRING" id="243090.RB6434"/>
<dbReference type="HOGENOM" id="CLU_3157143_0_0_0"/>
<name>Q7UQA6_RHOBA</name>